<sequence length="40" mass="4394">PVEYLAALQENKSAVFSDPAAWVPWCYRETLALLSIAQAA</sequence>
<proteinExistence type="predicted"/>
<dbReference type="EMBL" id="UOFL01000255">
    <property type="protein sequence ID" value="VAW82825.1"/>
    <property type="molecule type" value="Genomic_DNA"/>
</dbReference>
<gene>
    <name evidence="1" type="ORF">MNBD_GAMMA12-261</name>
</gene>
<accession>A0A3B0YPN0</accession>
<organism evidence="1">
    <name type="scientific">hydrothermal vent metagenome</name>
    <dbReference type="NCBI Taxonomy" id="652676"/>
    <lineage>
        <taxon>unclassified sequences</taxon>
        <taxon>metagenomes</taxon>
        <taxon>ecological metagenomes</taxon>
    </lineage>
</organism>
<feature type="non-terminal residue" evidence="1">
    <location>
        <position position="1"/>
    </location>
</feature>
<protein>
    <submittedName>
        <fullName evidence="1">Uncharacterized protein</fullName>
    </submittedName>
</protein>
<evidence type="ECO:0000313" key="1">
    <source>
        <dbReference type="EMBL" id="VAW82825.1"/>
    </source>
</evidence>
<reference evidence="1" key="1">
    <citation type="submission" date="2018-06" db="EMBL/GenBank/DDBJ databases">
        <authorList>
            <person name="Zhirakovskaya E."/>
        </authorList>
    </citation>
    <scope>NUCLEOTIDE SEQUENCE</scope>
</reference>
<name>A0A3B0YPN0_9ZZZZ</name>
<dbReference type="AlphaFoldDB" id="A0A3B0YPN0"/>